<keyword evidence="7" id="KW-0539">Nucleus</keyword>
<keyword evidence="2" id="KW-0479">Metal-binding</keyword>
<dbReference type="InterPro" id="IPR050589">
    <property type="entry name" value="Ikaros_C2H2-ZF"/>
</dbReference>
<dbReference type="SUPFAM" id="SSF57667">
    <property type="entry name" value="beta-beta-alpha zinc fingers"/>
    <property type="match status" value="5"/>
</dbReference>
<evidence type="ECO:0000256" key="7">
    <source>
        <dbReference type="ARBA" id="ARBA00023242"/>
    </source>
</evidence>
<keyword evidence="6" id="KW-0238">DNA-binding</keyword>
<dbReference type="FunFam" id="3.30.160.60:FF:000446">
    <property type="entry name" value="Zinc finger protein"/>
    <property type="match status" value="1"/>
</dbReference>
<dbReference type="InterPro" id="IPR013087">
    <property type="entry name" value="Znf_C2H2_type"/>
</dbReference>
<dbReference type="FunFam" id="3.30.160.60:FF:000145">
    <property type="entry name" value="Zinc finger protein 574"/>
    <property type="match status" value="1"/>
</dbReference>
<dbReference type="OrthoDB" id="6077919at2759"/>
<evidence type="ECO:0000259" key="9">
    <source>
        <dbReference type="PROSITE" id="PS50157"/>
    </source>
</evidence>
<keyword evidence="11" id="KW-1185">Reference proteome</keyword>
<evidence type="ECO:0000256" key="2">
    <source>
        <dbReference type="ARBA" id="ARBA00022723"/>
    </source>
</evidence>
<dbReference type="PANTHER" id="PTHR24404:SF114">
    <property type="entry name" value="KLUMPFUSS, ISOFORM B-RELATED"/>
    <property type="match status" value="1"/>
</dbReference>
<name>A0A4C1ZP33_EUMVA</name>
<organism evidence="10 11">
    <name type="scientific">Eumeta variegata</name>
    <name type="common">Bagworm moth</name>
    <name type="synonym">Eumeta japonica</name>
    <dbReference type="NCBI Taxonomy" id="151549"/>
    <lineage>
        <taxon>Eukaryota</taxon>
        <taxon>Metazoa</taxon>
        <taxon>Ecdysozoa</taxon>
        <taxon>Arthropoda</taxon>
        <taxon>Hexapoda</taxon>
        <taxon>Insecta</taxon>
        <taxon>Pterygota</taxon>
        <taxon>Neoptera</taxon>
        <taxon>Endopterygota</taxon>
        <taxon>Lepidoptera</taxon>
        <taxon>Glossata</taxon>
        <taxon>Ditrysia</taxon>
        <taxon>Tineoidea</taxon>
        <taxon>Psychidae</taxon>
        <taxon>Oiketicinae</taxon>
        <taxon>Eumeta</taxon>
    </lineage>
</organism>
<feature type="domain" description="C2H2-type" evidence="9">
    <location>
        <begin position="166"/>
        <end position="193"/>
    </location>
</feature>
<dbReference type="GO" id="GO:0005634">
    <property type="term" value="C:nucleus"/>
    <property type="evidence" value="ECO:0007669"/>
    <property type="project" value="UniProtKB-SubCell"/>
</dbReference>
<dbReference type="Pfam" id="PF00096">
    <property type="entry name" value="zf-C2H2"/>
    <property type="match status" value="3"/>
</dbReference>
<dbReference type="Gene3D" id="3.30.160.60">
    <property type="entry name" value="Classic Zinc Finger"/>
    <property type="match status" value="5"/>
</dbReference>
<feature type="domain" description="C2H2-type" evidence="9">
    <location>
        <begin position="222"/>
        <end position="249"/>
    </location>
</feature>
<keyword evidence="3" id="KW-0677">Repeat</keyword>
<dbReference type="GO" id="GO:0000978">
    <property type="term" value="F:RNA polymerase II cis-regulatory region sequence-specific DNA binding"/>
    <property type="evidence" value="ECO:0007669"/>
    <property type="project" value="TreeGrafter"/>
</dbReference>
<proteinExistence type="predicted"/>
<evidence type="ECO:0000256" key="5">
    <source>
        <dbReference type="ARBA" id="ARBA00022833"/>
    </source>
</evidence>
<keyword evidence="5" id="KW-0862">Zinc</keyword>
<evidence type="ECO:0000313" key="10">
    <source>
        <dbReference type="EMBL" id="GBP89518.1"/>
    </source>
</evidence>
<sequence length="326" mass="37939">MENKSGVGIQDNWMKIMEPAEKNDRSSVKREKLAEAFNGNNEATVTYVELKPQQTTHTRYRCNICDMVFDEMEYLMLHKKFHLGEKDPTDSQIEDQVVREGPKKRKKFKCDQCDVRVNSQYHLDIHRSKHEGNVSKKYVCEICERSFVAAQFLKSHMQTHSSTSTINCEICNKSFTGQAYLKLHMQLHTEVKKFKCLKCDEMFPTKNCMKNHMKKHTKVKNHKCDFCNKQFVSKVTMEKHKATHEGQPLDCHVKCSQCDRTMHASLLRTHIQRAHPPNNDDDVKRPHKCSTCGKSFIVKINLNLHIRVCHPNLAEPEDDDDSTAEE</sequence>
<evidence type="ECO:0000256" key="3">
    <source>
        <dbReference type="ARBA" id="ARBA00022737"/>
    </source>
</evidence>
<dbReference type="Proteomes" id="UP000299102">
    <property type="component" value="Unassembled WGS sequence"/>
</dbReference>
<dbReference type="Pfam" id="PF12874">
    <property type="entry name" value="zf-met"/>
    <property type="match status" value="1"/>
</dbReference>
<dbReference type="PROSITE" id="PS50157">
    <property type="entry name" value="ZINC_FINGER_C2H2_2"/>
    <property type="match status" value="7"/>
</dbReference>
<feature type="domain" description="C2H2-type" evidence="9">
    <location>
        <begin position="287"/>
        <end position="315"/>
    </location>
</feature>
<dbReference type="GO" id="GO:0006357">
    <property type="term" value="P:regulation of transcription by RNA polymerase II"/>
    <property type="evidence" value="ECO:0007669"/>
    <property type="project" value="TreeGrafter"/>
</dbReference>
<evidence type="ECO:0000313" key="11">
    <source>
        <dbReference type="Proteomes" id="UP000299102"/>
    </source>
</evidence>
<dbReference type="SMART" id="SM00355">
    <property type="entry name" value="ZnF_C2H2"/>
    <property type="match status" value="8"/>
</dbReference>
<feature type="domain" description="C2H2-type" evidence="9">
    <location>
        <begin position="194"/>
        <end position="221"/>
    </location>
</feature>
<reference evidence="10 11" key="1">
    <citation type="journal article" date="2019" name="Commun. Biol.">
        <title>The bagworm genome reveals a unique fibroin gene that provides high tensile strength.</title>
        <authorList>
            <person name="Kono N."/>
            <person name="Nakamura H."/>
            <person name="Ohtoshi R."/>
            <person name="Tomita M."/>
            <person name="Numata K."/>
            <person name="Arakawa K."/>
        </authorList>
    </citation>
    <scope>NUCLEOTIDE SEQUENCE [LARGE SCALE GENOMIC DNA]</scope>
</reference>
<dbReference type="Pfam" id="PF13912">
    <property type="entry name" value="zf-C2H2_6"/>
    <property type="match status" value="1"/>
</dbReference>
<dbReference type="STRING" id="151549.A0A4C1ZP33"/>
<dbReference type="InterPro" id="IPR036236">
    <property type="entry name" value="Znf_C2H2_sf"/>
</dbReference>
<comment type="caution">
    <text evidence="10">The sequence shown here is derived from an EMBL/GenBank/DDBJ whole genome shotgun (WGS) entry which is preliminary data.</text>
</comment>
<evidence type="ECO:0000256" key="6">
    <source>
        <dbReference type="ARBA" id="ARBA00023125"/>
    </source>
</evidence>
<dbReference type="GO" id="GO:0003700">
    <property type="term" value="F:DNA-binding transcription factor activity"/>
    <property type="evidence" value="ECO:0007669"/>
    <property type="project" value="TreeGrafter"/>
</dbReference>
<feature type="domain" description="C2H2-type" evidence="9">
    <location>
        <begin position="60"/>
        <end position="87"/>
    </location>
</feature>
<dbReference type="PROSITE" id="PS00028">
    <property type="entry name" value="ZINC_FINGER_C2H2_1"/>
    <property type="match status" value="7"/>
</dbReference>
<evidence type="ECO:0000256" key="8">
    <source>
        <dbReference type="PROSITE-ProRule" id="PRU00042"/>
    </source>
</evidence>
<feature type="domain" description="C2H2-type" evidence="9">
    <location>
        <begin position="108"/>
        <end position="135"/>
    </location>
</feature>
<accession>A0A4C1ZP33</accession>
<evidence type="ECO:0000256" key="1">
    <source>
        <dbReference type="ARBA" id="ARBA00004123"/>
    </source>
</evidence>
<dbReference type="EMBL" id="BGZK01002005">
    <property type="protein sequence ID" value="GBP89518.1"/>
    <property type="molecule type" value="Genomic_DNA"/>
</dbReference>
<evidence type="ECO:0000256" key="4">
    <source>
        <dbReference type="ARBA" id="ARBA00022771"/>
    </source>
</evidence>
<dbReference type="PANTHER" id="PTHR24404">
    <property type="entry name" value="ZINC FINGER PROTEIN"/>
    <property type="match status" value="1"/>
</dbReference>
<comment type="subcellular location">
    <subcellularLocation>
        <location evidence="1">Nucleus</location>
    </subcellularLocation>
</comment>
<dbReference type="AlphaFoldDB" id="A0A4C1ZP33"/>
<gene>
    <name evidence="10" type="primary">ZNF155</name>
    <name evidence="10" type="ORF">EVAR_67267_1</name>
</gene>
<dbReference type="GO" id="GO:0008270">
    <property type="term" value="F:zinc ion binding"/>
    <property type="evidence" value="ECO:0007669"/>
    <property type="project" value="UniProtKB-KW"/>
</dbReference>
<protein>
    <submittedName>
        <fullName evidence="10">Zinc finger protein 155</fullName>
    </submittedName>
</protein>
<keyword evidence="4 8" id="KW-0863">Zinc-finger</keyword>
<feature type="domain" description="C2H2-type" evidence="9">
    <location>
        <begin position="138"/>
        <end position="165"/>
    </location>
</feature>